<sequence>MYYPIHIGSKVIDMMNPHPDELDIPAIEERLKKIVRFSDHPKALTVWQHTRLTERLVELDYTYSFDASSEHLFEQVRRWAKHHDDHEGVIGDIVYPVKRLISDRTNVLEIVEVRLDIAICQARGFDYPTEQVRGLTHRYDMAAQTLEWLFAMERPPEPWNPACPPHIMAQGPELVKWARGL</sequence>
<dbReference type="RefSeq" id="YP_009997129.1">
    <property type="nucleotide sequence ID" value="NC_052968.1"/>
</dbReference>
<protein>
    <submittedName>
        <fullName evidence="1">Uncharacterized protein</fullName>
    </submittedName>
</protein>
<accession>A0A1V0DX54</accession>
<evidence type="ECO:0000313" key="2">
    <source>
        <dbReference type="Proteomes" id="UP000225878"/>
    </source>
</evidence>
<name>A0A1V0DX54_9CAUD</name>
<proteinExistence type="predicted"/>
<dbReference type="GeneID" id="62679274"/>
<dbReference type="SUPFAM" id="SSF109604">
    <property type="entry name" value="HD-domain/PDEase-like"/>
    <property type="match status" value="1"/>
</dbReference>
<dbReference type="KEGG" id="vg:62679274"/>
<dbReference type="Gene3D" id="1.10.3210.10">
    <property type="entry name" value="Hypothetical protein af1432"/>
    <property type="match status" value="1"/>
</dbReference>
<organism evidence="1">
    <name type="scientific">Synechococcus virus S-ESS1</name>
    <dbReference type="NCBI Taxonomy" id="1964565"/>
    <lineage>
        <taxon>Viruses</taxon>
        <taxon>Duplodnaviria</taxon>
        <taxon>Heunggongvirae</taxon>
        <taxon>Uroviricota</taxon>
        <taxon>Caudoviricetes</taxon>
        <taxon>Casjensviridae</taxon>
        <taxon>Sessunavirus</taxon>
        <taxon>Sessunavirus SESS1</taxon>
    </lineage>
</organism>
<evidence type="ECO:0000313" key="1">
    <source>
        <dbReference type="EMBL" id="ARB05739.1"/>
    </source>
</evidence>
<keyword evidence="2" id="KW-1185">Reference proteome</keyword>
<dbReference type="Proteomes" id="UP000225878">
    <property type="component" value="Segment"/>
</dbReference>
<dbReference type="EMBL" id="KY249644">
    <property type="protein sequence ID" value="ARB05739.1"/>
    <property type="molecule type" value="Genomic_DNA"/>
</dbReference>
<reference evidence="1" key="1">
    <citation type="submission" date="2016-11" db="EMBL/GenBank/DDBJ databases">
        <title>The complete genome sequence of Cyanosiphovirus S-ESS1.</title>
        <authorList>
            <person name="Han Y."/>
        </authorList>
    </citation>
    <scope>NUCLEOTIDE SEQUENCE [LARGE SCALE GENOMIC DNA]</scope>
</reference>